<evidence type="ECO:0000313" key="2">
    <source>
        <dbReference type="EMBL" id="KAH7119008.1"/>
    </source>
</evidence>
<feature type="region of interest" description="Disordered" evidence="1">
    <location>
        <begin position="1"/>
        <end position="49"/>
    </location>
</feature>
<accession>A0A9P9DGV3</accession>
<feature type="region of interest" description="Disordered" evidence="1">
    <location>
        <begin position="452"/>
        <end position="488"/>
    </location>
</feature>
<evidence type="ECO:0000256" key="1">
    <source>
        <dbReference type="SAM" id="MobiDB-lite"/>
    </source>
</evidence>
<keyword evidence="3" id="KW-1185">Reference proteome</keyword>
<dbReference type="OrthoDB" id="5407653at2759"/>
<protein>
    <submittedName>
        <fullName evidence="2">Uncharacterized protein</fullName>
    </submittedName>
</protein>
<feature type="region of interest" description="Disordered" evidence="1">
    <location>
        <begin position="198"/>
        <end position="309"/>
    </location>
</feature>
<dbReference type="EMBL" id="JAGMWT010000012">
    <property type="protein sequence ID" value="KAH7119008.1"/>
    <property type="molecule type" value="Genomic_DNA"/>
</dbReference>
<feature type="compositionally biased region" description="Pro residues" evidence="1">
    <location>
        <begin position="227"/>
        <end position="236"/>
    </location>
</feature>
<reference evidence="2" key="1">
    <citation type="journal article" date="2021" name="Nat. Commun.">
        <title>Genetic determinants of endophytism in the Arabidopsis root mycobiome.</title>
        <authorList>
            <person name="Mesny F."/>
            <person name="Miyauchi S."/>
            <person name="Thiergart T."/>
            <person name="Pickel B."/>
            <person name="Atanasova L."/>
            <person name="Karlsson M."/>
            <person name="Huettel B."/>
            <person name="Barry K.W."/>
            <person name="Haridas S."/>
            <person name="Chen C."/>
            <person name="Bauer D."/>
            <person name="Andreopoulos W."/>
            <person name="Pangilinan J."/>
            <person name="LaButti K."/>
            <person name="Riley R."/>
            <person name="Lipzen A."/>
            <person name="Clum A."/>
            <person name="Drula E."/>
            <person name="Henrissat B."/>
            <person name="Kohler A."/>
            <person name="Grigoriev I.V."/>
            <person name="Martin F.M."/>
            <person name="Hacquard S."/>
        </authorList>
    </citation>
    <scope>NUCLEOTIDE SEQUENCE</scope>
    <source>
        <strain evidence="2">MPI-CAGE-CH-0243</strain>
    </source>
</reference>
<name>A0A9P9DGV3_9PLEO</name>
<comment type="caution">
    <text evidence="2">The sequence shown here is derived from an EMBL/GenBank/DDBJ whole genome shotgun (WGS) entry which is preliminary data.</text>
</comment>
<dbReference type="Proteomes" id="UP000700596">
    <property type="component" value="Unassembled WGS sequence"/>
</dbReference>
<feature type="compositionally biased region" description="Pro residues" evidence="1">
    <location>
        <begin position="20"/>
        <end position="37"/>
    </location>
</feature>
<proteinExistence type="predicted"/>
<organism evidence="2 3">
    <name type="scientific">Dendryphion nanum</name>
    <dbReference type="NCBI Taxonomy" id="256645"/>
    <lineage>
        <taxon>Eukaryota</taxon>
        <taxon>Fungi</taxon>
        <taxon>Dikarya</taxon>
        <taxon>Ascomycota</taxon>
        <taxon>Pezizomycotina</taxon>
        <taxon>Dothideomycetes</taxon>
        <taxon>Pleosporomycetidae</taxon>
        <taxon>Pleosporales</taxon>
        <taxon>Torulaceae</taxon>
        <taxon>Dendryphion</taxon>
    </lineage>
</organism>
<feature type="compositionally biased region" description="Basic and acidic residues" evidence="1">
    <location>
        <begin position="452"/>
        <end position="467"/>
    </location>
</feature>
<feature type="compositionally biased region" description="Low complexity" evidence="1">
    <location>
        <begin position="209"/>
        <end position="226"/>
    </location>
</feature>
<sequence>MYGMSNLLAGQHDLQKERPPPGPPTPVTFPSLAPPDPSLAKPPASWVDDPRQGIPAHLIKLKKPSDVNLDTLALLNITFGPQCDLETIIPSLPNNRRSYLPPKSWLDPPTSEELQTPSSTSSNSPVLLNNGRKSPDRHEFYMRAKELLFKNEDAFLNLTRRNEGTKPTLRLAHFRKFWEGLDNLAYYWDTSLDEYLPPKPEAVQEGNETSPSASPTSALPNSQQPPHTGPSPPPPSNGGSTPQDGSTDALEPRKKAKTEEAVSHETTSPPPPSPSISNPENTKKPSISSSKALPARTIPPRVPWATNMPSISSSKPLDLSNGSYRGYRIGNGADMPEQYRLDCVRSFVEPIAWSFGVTLVPHRRPPVLGVENVRFPVRMNSVAWRGPTDRLKARQGWMEGPLLGIQTRSEVNFVPGGDDGANSAQNLAVLDVVRELGGMLLLAQERARQGKTEVRSGEGKWWTEKPRWGGGSGGEVGEATGASDASPQDLGLKVDEKEKSFSSLGSRLGLGLKERKRPTPTEMWEVLRPGNPIWDQKIVYEAIGRERGDSEWDDIFLVSSLNHHISLVRLRIHSAYIEHLTSGTLPSPPPTDPQWCSPVLQRTRWYDLFRVEDRTEIMRGIWGLLEYLMREVSDEEGDVDVLMEDELEMTAWHTRRHTHQLELTPNHYFR</sequence>
<dbReference type="AlphaFoldDB" id="A0A9P9DGV3"/>
<feature type="compositionally biased region" description="Basic and acidic residues" evidence="1">
    <location>
        <begin position="250"/>
        <end position="263"/>
    </location>
</feature>
<evidence type="ECO:0000313" key="3">
    <source>
        <dbReference type="Proteomes" id="UP000700596"/>
    </source>
</evidence>
<feature type="compositionally biased region" description="Polar residues" evidence="1">
    <location>
        <begin position="112"/>
        <end position="127"/>
    </location>
</feature>
<feature type="region of interest" description="Disordered" evidence="1">
    <location>
        <begin position="100"/>
        <end position="134"/>
    </location>
</feature>
<gene>
    <name evidence="2" type="ORF">B0J11DRAFT_582788</name>
</gene>